<gene>
    <name evidence="1" type="ORF">GH714_004695</name>
</gene>
<comment type="caution">
    <text evidence="1">The sequence shown here is derived from an EMBL/GenBank/DDBJ whole genome shotgun (WGS) entry which is preliminary data.</text>
</comment>
<name>A0A6A6LWL2_HEVBR</name>
<protein>
    <submittedName>
        <fullName evidence="1">Uncharacterized protein</fullName>
    </submittedName>
</protein>
<evidence type="ECO:0000313" key="1">
    <source>
        <dbReference type="EMBL" id="KAF2305384.1"/>
    </source>
</evidence>
<dbReference type="EMBL" id="JAAGAX010000008">
    <property type="protein sequence ID" value="KAF2305384.1"/>
    <property type="molecule type" value="Genomic_DNA"/>
</dbReference>
<evidence type="ECO:0000313" key="2">
    <source>
        <dbReference type="Proteomes" id="UP000467840"/>
    </source>
</evidence>
<sequence>MVGTSNVLDFKDLIIDDDESVDIDAMGKGEPEQVVMLTDGIDESHFSQLELPFYSVGGYNFPLGDVDLIFGVAWLETFRDVKVNWADMAMQFSYRGTPVTVKGDPTLTPALVSIPGKVN</sequence>
<dbReference type="Proteomes" id="UP000467840">
    <property type="component" value="Chromosome 9"/>
</dbReference>
<organism evidence="1 2">
    <name type="scientific">Hevea brasiliensis</name>
    <name type="common">Para rubber tree</name>
    <name type="synonym">Siphonia brasiliensis</name>
    <dbReference type="NCBI Taxonomy" id="3981"/>
    <lineage>
        <taxon>Eukaryota</taxon>
        <taxon>Viridiplantae</taxon>
        <taxon>Streptophyta</taxon>
        <taxon>Embryophyta</taxon>
        <taxon>Tracheophyta</taxon>
        <taxon>Spermatophyta</taxon>
        <taxon>Magnoliopsida</taxon>
        <taxon>eudicotyledons</taxon>
        <taxon>Gunneridae</taxon>
        <taxon>Pentapetalae</taxon>
        <taxon>rosids</taxon>
        <taxon>fabids</taxon>
        <taxon>Malpighiales</taxon>
        <taxon>Euphorbiaceae</taxon>
        <taxon>Crotonoideae</taxon>
        <taxon>Micrandreae</taxon>
        <taxon>Hevea</taxon>
    </lineage>
</organism>
<reference evidence="1 2" key="1">
    <citation type="journal article" date="2020" name="Mol. Plant">
        <title>The Chromosome-Based Rubber Tree Genome Provides New Insights into Spurge Genome Evolution and Rubber Biosynthesis.</title>
        <authorList>
            <person name="Liu J."/>
            <person name="Shi C."/>
            <person name="Shi C.C."/>
            <person name="Li W."/>
            <person name="Zhang Q.J."/>
            <person name="Zhang Y."/>
            <person name="Li K."/>
            <person name="Lu H.F."/>
            <person name="Shi C."/>
            <person name="Zhu S.T."/>
            <person name="Xiao Z.Y."/>
            <person name="Nan H."/>
            <person name="Yue Y."/>
            <person name="Zhu X.G."/>
            <person name="Wu Y."/>
            <person name="Hong X.N."/>
            <person name="Fan G.Y."/>
            <person name="Tong Y."/>
            <person name="Zhang D."/>
            <person name="Mao C.L."/>
            <person name="Liu Y.L."/>
            <person name="Hao S.J."/>
            <person name="Liu W.Q."/>
            <person name="Lv M.Q."/>
            <person name="Zhang H.B."/>
            <person name="Liu Y."/>
            <person name="Hu-Tang G.R."/>
            <person name="Wang J.P."/>
            <person name="Wang J.H."/>
            <person name="Sun Y.H."/>
            <person name="Ni S.B."/>
            <person name="Chen W.B."/>
            <person name="Zhang X.C."/>
            <person name="Jiao Y.N."/>
            <person name="Eichler E.E."/>
            <person name="Li G.H."/>
            <person name="Liu X."/>
            <person name="Gao L.Z."/>
        </authorList>
    </citation>
    <scope>NUCLEOTIDE SEQUENCE [LARGE SCALE GENOMIC DNA]</scope>
    <source>
        <strain evidence="2">cv. GT1</strain>
        <tissue evidence="1">Leaf</tissue>
    </source>
</reference>
<dbReference type="AlphaFoldDB" id="A0A6A6LWL2"/>
<keyword evidence="2" id="KW-1185">Reference proteome</keyword>
<accession>A0A6A6LWL2</accession>
<proteinExistence type="predicted"/>